<keyword evidence="3" id="KW-1185">Reference proteome</keyword>
<comment type="caution">
    <text evidence="2">The sequence shown here is derived from an EMBL/GenBank/DDBJ whole genome shotgun (WGS) entry which is preliminary data.</text>
</comment>
<evidence type="ECO:0000313" key="3">
    <source>
        <dbReference type="Proteomes" id="UP001431784"/>
    </source>
</evidence>
<evidence type="ECO:0000256" key="1">
    <source>
        <dbReference type="SAM" id="SignalP"/>
    </source>
</evidence>
<proteinExistence type="predicted"/>
<evidence type="ECO:0008006" key="4">
    <source>
        <dbReference type="Google" id="ProtNLM"/>
    </source>
</evidence>
<protein>
    <recommendedName>
        <fullName evidence="4">RHS repeat-associated core domain-containing protein</fullName>
    </recommendedName>
</protein>
<name>A0ABT5TFR0_9RHOB</name>
<dbReference type="Proteomes" id="UP001431784">
    <property type="component" value="Unassembled WGS sequence"/>
</dbReference>
<feature type="chain" id="PRO_5046271966" description="RHS repeat-associated core domain-containing protein" evidence="1">
    <location>
        <begin position="24"/>
        <end position="282"/>
    </location>
</feature>
<keyword evidence="1" id="KW-0732">Signal</keyword>
<dbReference type="EMBL" id="JAQZSM010000067">
    <property type="protein sequence ID" value="MDD7973851.1"/>
    <property type="molecule type" value="Genomic_DNA"/>
</dbReference>
<evidence type="ECO:0000313" key="2">
    <source>
        <dbReference type="EMBL" id="MDD7973851.1"/>
    </source>
</evidence>
<feature type="signal peptide" evidence="1">
    <location>
        <begin position="1"/>
        <end position="23"/>
    </location>
</feature>
<gene>
    <name evidence="2" type="ORF">PUT78_22700</name>
</gene>
<organism evidence="2 3">
    <name type="scientific">Roseinatronobacter alkalisoli</name>
    <dbReference type="NCBI Taxonomy" id="3028235"/>
    <lineage>
        <taxon>Bacteria</taxon>
        <taxon>Pseudomonadati</taxon>
        <taxon>Pseudomonadota</taxon>
        <taxon>Alphaproteobacteria</taxon>
        <taxon>Rhodobacterales</taxon>
        <taxon>Paracoccaceae</taxon>
        <taxon>Roseinatronobacter</taxon>
    </lineage>
</organism>
<dbReference type="RefSeq" id="WP_274354510.1">
    <property type="nucleotide sequence ID" value="NZ_JAQZSM010000067.1"/>
</dbReference>
<accession>A0ABT5TFR0</accession>
<sequence length="282" mass="30802">MFRNLKQLILTALFAFFASQASAMFIQPDWFDPTQPGVGTNRYAYSGNDPINRLDSSGNNWRYQNFDSQEEADDYFSEQASHHYDRADAIRNGTSAWDHFRDYIGIDEEHERFGNNHAARIGISTETRRALDNNELGQVIFEGLVAGGISRLAGMGAVTTPRPAPTARSLSAAAVTKPQPYVSATTRNMNAAVSIQNGHATVGFQTRRATSLSGQNVAALRAELQANGVNSVVVNTGRIVEPTGRLSNILNTRAQQGRTWHGLTVSPTGNPNNAYVLFGVLK</sequence>
<reference evidence="2" key="1">
    <citation type="submission" date="2023-02" db="EMBL/GenBank/DDBJ databases">
        <title>Description of Roseinatronobacter alkalisoli sp. nov., an alkaliphilic bacerium isolated from soda soil.</title>
        <authorList>
            <person name="Wei W."/>
        </authorList>
    </citation>
    <scope>NUCLEOTIDE SEQUENCE</scope>
    <source>
        <strain evidence="2">HJB301</strain>
    </source>
</reference>